<accession>A0A9Q8FQC7</accession>
<gene>
    <name evidence="2" type="ORF">ERX40_01395</name>
</gene>
<dbReference type="SUPFAM" id="SSF53448">
    <property type="entry name" value="Nucleotide-diphospho-sugar transferases"/>
    <property type="match status" value="1"/>
</dbReference>
<keyword evidence="3" id="KW-1185">Reference proteome</keyword>
<dbReference type="InterPro" id="IPR001173">
    <property type="entry name" value="Glyco_trans_2-like"/>
</dbReference>
<dbReference type="CDD" id="cd00761">
    <property type="entry name" value="Glyco_tranf_GTA_type"/>
    <property type="match status" value="1"/>
</dbReference>
<sequence length="272" mass="31579">MIKKNVCVLVSTMYQRDYSILKKMNISSAAVIINQDDIEKREHFDFKGYPIKFISKKERGVGKSRNLALSESTGSISVIADDDLVYVQNYEEIIIKAFEEFPDADMIVFEVPSINDQREDKAITKRAQVRWYNSFRYPAYKMAVRTESVKKNNLQFSLEYGGGARYSHGEDSIFITDFLKKGLKVYSYPVKIAEVNHQESTWFTGHDESFFTNKGALFYEISTQYYQLLALQFLARHRSLYKENQFTFTQAYKMMMKGADTRKQDKEGGENG</sequence>
<protein>
    <submittedName>
        <fullName evidence="2">Glycosyltransferase family 2 protein</fullName>
    </submittedName>
</protein>
<evidence type="ECO:0000259" key="1">
    <source>
        <dbReference type="Pfam" id="PF00535"/>
    </source>
</evidence>
<reference evidence="2 3" key="1">
    <citation type="submission" date="2019-01" db="EMBL/GenBank/DDBJ databases">
        <title>Draft genome sequences of the type strains of six Macrococcus species.</title>
        <authorList>
            <person name="Mazhar S."/>
            <person name="Altermann E."/>
            <person name="Hill C."/>
            <person name="Mcauliffe O."/>
        </authorList>
    </citation>
    <scope>NUCLEOTIDE SEQUENCE [LARGE SCALE GENOMIC DNA]</scope>
    <source>
        <strain evidence="2 3">ATCC 51828</strain>
    </source>
</reference>
<dbReference type="Pfam" id="PF00535">
    <property type="entry name" value="Glycos_transf_2"/>
    <property type="match status" value="1"/>
</dbReference>
<dbReference type="EMBL" id="SCWD01000001">
    <property type="protein sequence ID" value="TDM03847.1"/>
    <property type="molecule type" value="Genomic_DNA"/>
</dbReference>
<feature type="domain" description="Glycosyltransferase 2-like" evidence="1">
    <location>
        <begin position="44"/>
        <end position="133"/>
    </location>
</feature>
<organism evidence="2 3">
    <name type="scientific">Macrococcus carouselicus</name>
    <dbReference type="NCBI Taxonomy" id="69969"/>
    <lineage>
        <taxon>Bacteria</taxon>
        <taxon>Bacillati</taxon>
        <taxon>Bacillota</taxon>
        <taxon>Bacilli</taxon>
        <taxon>Bacillales</taxon>
        <taxon>Staphylococcaceae</taxon>
        <taxon>Macrococcus</taxon>
    </lineage>
</organism>
<dbReference type="Proteomes" id="UP000295280">
    <property type="component" value="Unassembled WGS sequence"/>
</dbReference>
<name>A0A9Q8FQC7_9STAP</name>
<comment type="caution">
    <text evidence="2">The sequence shown here is derived from an EMBL/GenBank/DDBJ whole genome shotgun (WGS) entry which is preliminary data.</text>
</comment>
<dbReference type="AlphaFoldDB" id="A0A9Q8FQC7"/>
<dbReference type="RefSeq" id="WP_133416710.1">
    <property type="nucleotide sequence ID" value="NZ_SCWD01000001.1"/>
</dbReference>
<evidence type="ECO:0000313" key="2">
    <source>
        <dbReference type="EMBL" id="TDM03847.1"/>
    </source>
</evidence>
<evidence type="ECO:0000313" key="3">
    <source>
        <dbReference type="Proteomes" id="UP000295280"/>
    </source>
</evidence>
<dbReference type="Gene3D" id="3.90.550.10">
    <property type="entry name" value="Spore Coat Polysaccharide Biosynthesis Protein SpsA, Chain A"/>
    <property type="match status" value="1"/>
</dbReference>
<proteinExistence type="predicted"/>
<dbReference type="InterPro" id="IPR029044">
    <property type="entry name" value="Nucleotide-diphossugar_trans"/>
</dbReference>
<dbReference type="OrthoDB" id="9778406at2"/>